<keyword evidence="3" id="KW-0378">Hydrolase</keyword>
<dbReference type="GO" id="GO:0006508">
    <property type="term" value="P:proteolysis"/>
    <property type="evidence" value="ECO:0007669"/>
    <property type="project" value="UniProtKB-KW"/>
</dbReference>
<feature type="domain" description="NlpC/P60" evidence="5">
    <location>
        <begin position="224"/>
        <end position="347"/>
    </location>
</feature>
<keyword evidence="2" id="KW-0645">Protease</keyword>
<dbReference type="OrthoDB" id="9808890at2"/>
<dbReference type="EMBL" id="FQXR01000003">
    <property type="protein sequence ID" value="SHH64432.1"/>
    <property type="molecule type" value="Genomic_DNA"/>
</dbReference>
<dbReference type="InterPro" id="IPR000064">
    <property type="entry name" value="NLP_P60_dom"/>
</dbReference>
<protein>
    <submittedName>
        <fullName evidence="6">NlpC/P60 family protein</fullName>
    </submittedName>
</protein>
<evidence type="ECO:0000313" key="6">
    <source>
        <dbReference type="EMBL" id="SHH64432.1"/>
    </source>
</evidence>
<dbReference type="InterPro" id="IPR038765">
    <property type="entry name" value="Papain-like_cys_pep_sf"/>
</dbReference>
<evidence type="ECO:0000256" key="1">
    <source>
        <dbReference type="ARBA" id="ARBA00007074"/>
    </source>
</evidence>
<evidence type="ECO:0000256" key="3">
    <source>
        <dbReference type="ARBA" id="ARBA00022801"/>
    </source>
</evidence>
<dbReference type="PANTHER" id="PTHR47053">
    <property type="entry name" value="MUREIN DD-ENDOPEPTIDASE MEPH-RELATED"/>
    <property type="match status" value="1"/>
</dbReference>
<evidence type="ECO:0000259" key="5">
    <source>
        <dbReference type="PROSITE" id="PS51935"/>
    </source>
</evidence>
<dbReference type="InterPro" id="IPR051202">
    <property type="entry name" value="Peptidase_C40"/>
</dbReference>
<evidence type="ECO:0000313" key="7">
    <source>
        <dbReference type="Proteomes" id="UP000184389"/>
    </source>
</evidence>
<evidence type="ECO:0000256" key="2">
    <source>
        <dbReference type="ARBA" id="ARBA00022670"/>
    </source>
</evidence>
<dbReference type="SUPFAM" id="SSF54001">
    <property type="entry name" value="Cysteine proteinases"/>
    <property type="match status" value="1"/>
</dbReference>
<keyword evidence="4" id="KW-0788">Thiol protease</keyword>
<proteinExistence type="inferred from homology"/>
<reference evidence="6 7" key="1">
    <citation type="submission" date="2016-11" db="EMBL/GenBank/DDBJ databases">
        <authorList>
            <person name="Jaros S."/>
            <person name="Januszkiewicz K."/>
            <person name="Wedrychowicz H."/>
        </authorList>
    </citation>
    <scope>NUCLEOTIDE SEQUENCE [LARGE SCALE GENOMIC DNA]</scope>
    <source>
        <strain evidence="6 7">DSM 13106</strain>
    </source>
</reference>
<organism evidence="6 7">
    <name type="scientific">Sporanaerobacter acetigenes DSM 13106</name>
    <dbReference type="NCBI Taxonomy" id="1123281"/>
    <lineage>
        <taxon>Bacteria</taxon>
        <taxon>Bacillati</taxon>
        <taxon>Bacillota</taxon>
        <taxon>Tissierellia</taxon>
        <taxon>Tissierellales</taxon>
        <taxon>Sporanaerobacteraceae</taxon>
        <taxon>Sporanaerobacter</taxon>
    </lineage>
</organism>
<keyword evidence="7" id="KW-1185">Reference proteome</keyword>
<dbReference type="Proteomes" id="UP000184389">
    <property type="component" value="Unassembled WGS sequence"/>
</dbReference>
<evidence type="ECO:0000256" key="4">
    <source>
        <dbReference type="ARBA" id="ARBA00022807"/>
    </source>
</evidence>
<dbReference type="Pfam" id="PF00877">
    <property type="entry name" value="NLPC_P60"/>
    <property type="match status" value="1"/>
</dbReference>
<accession>A0A1M5UN19</accession>
<sequence>MGKKRRSFIATILILVMFSSIGFADTGIFIKNFSLSDKNGIKENFSQEEVVDIEEESKGLYTIKKDSNFYEVPKEYILKTKKINKNYKAIDKTNLLDKPNSDGRVIGELKSGEIVTLISSSGEYGLFAGKNFNKGYAKMKFFKDESFKEDYISCGISTVNKTINNGGKCFYILVKGDIVPIKEFRNNKFIVIDEFENEFQVPKDYIKLDRGREFASRNMFSRRTSSLNKLISSAHAVVGSPYVSGDIGEKGYDCSGLTFSIYKNSLGIKLPRSSRDQVGVGVPVKKSELLPGDLVFFNTSGKGISHVGLYIGDQQMIHASSGSKKVERANINSKYYASRYVTARRIVTNK</sequence>
<dbReference type="GO" id="GO:0008234">
    <property type="term" value="F:cysteine-type peptidase activity"/>
    <property type="evidence" value="ECO:0007669"/>
    <property type="project" value="UniProtKB-KW"/>
</dbReference>
<dbReference type="AlphaFoldDB" id="A0A1M5UN19"/>
<dbReference type="PROSITE" id="PS51935">
    <property type="entry name" value="NLPC_P60"/>
    <property type="match status" value="1"/>
</dbReference>
<dbReference type="RefSeq" id="WP_072743277.1">
    <property type="nucleotide sequence ID" value="NZ_FQXR01000003.1"/>
</dbReference>
<gene>
    <name evidence="6" type="ORF">SAMN02745180_00705</name>
</gene>
<name>A0A1M5UN19_9FIRM</name>
<dbReference type="STRING" id="1123281.SAMN02745180_00705"/>
<comment type="similarity">
    <text evidence="1">Belongs to the peptidase C40 family.</text>
</comment>
<dbReference type="Gene3D" id="3.90.1720.10">
    <property type="entry name" value="endopeptidase domain like (from Nostoc punctiforme)"/>
    <property type="match status" value="1"/>
</dbReference>
<dbReference type="PANTHER" id="PTHR47053:SF1">
    <property type="entry name" value="MUREIN DD-ENDOPEPTIDASE MEPH-RELATED"/>
    <property type="match status" value="1"/>
</dbReference>